<evidence type="ECO:0000313" key="2">
    <source>
        <dbReference type="Proteomes" id="UP001372338"/>
    </source>
</evidence>
<reference evidence="1 2" key="1">
    <citation type="submission" date="2024-01" db="EMBL/GenBank/DDBJ databases">
        <title>The genomes of 5 underutilized Papilionoideae crops provide insights into root nodulation and disease resistanc.</title>
        <authorList>
            <person name="Yuan L."/>
        </authorList>
    </citation>
    <scope>NUCLEOTIDE SEQUENCE [LARGE SCALE GENOMIC DNA]</scope>
    <source>
        <strain evidence="1">ZHUSHIDOU_FW_LH</strain>
        <tissue evidence="1">Leaf</tissue>
    </source>
</reference>
<name>A0AAN9F6S0_CROPI</name>
<dbReference type="EMBL" id="JAYWIO010000004">
    <property type="protein sequence ID" value="KAK7268423.1"/>
    <property type="molecule type" value="Genomic_DNA"/>
</dbReference>
<dbReference type="AlphaFoldDB" id="A0AAN9F6S0"/>
<comment type="caution">
    <text evidence="1">The sequence shown here is derived from an EMBL/GenBank/DDBJ whole genome shotgun (WGS) entry which is preliminary data.</text>
</comment>
<proteinExistence type="predicted"/>
<dbReference type="Proteomes" id="UP001372338">
    <property type="component" value="Unassembled WGS sequence"/>
</dbReference>
<organism evidence="1 2">
    <name type="scientific">Crotalaria pallida</name>
    <name type="common">Smooth rattlebox</name>
    <name type="synonym">Crotalaria striata</name>
    <dbReference type="NCBI Taxonomy" id="3830"/>
    <lineage>
        <taxon>Eukaryota</taxon>
        <taxon>Viridiplantae</taxon>
        <taxon>Streptophyta</taxon>
        <taxon>Embryophyta</taxon>
        <taxon>Tracheophyta</taxon>
        <taxon>Spermatophyta</taxon>
        <taxon>Magnoliopsida</taxon>
        <taxon>eudicotyledons</taxon>
        <taxon>Gunneridae</taxon>
        <taxon>Pentapetalae</taxon>
        <taxon>rosids</taxon>
        <taxon>fabids</taxon>
        <taxon>Fabales</taxon>
        <taxon>Fabaceae</taxon>
        <taxon>Papilionoideae</taxon>
        <taxon>50 kb inversion clade</taxon>
        <taxon>genistoids sensu lato</taxon>
        <taxon>core genistoids</taxon>
        <taxon>Crotalarieae</taxon>
        <taxon>Crotalaria</taxon>
    </lineage>
</organism>
<sequence length="70" mass="8287">MARERERGERERERESSLLYDRSSSTWVHHVKTEAAEDFTSSHFQKRKNFNIHNYHDSLSSLSIIDSTSC</sequence>
<evidence type="ECO:0000313" key="1">
    <source>
        <dbReference type="EMBL" id="KAK7268423.1"/>
    </source>
</evidence>
<keyword evidence="2" id="KW-1185">Reference proteome</keyword>
<protein>
    <submittedName>
        <fullName evidence="1">Uncharacterized protein</fullName>
    </submittedName>
</protein>
<accession>A0AAN9F6S0</accession>
<gene>
    <name evidence="1" type="ORF">RIF29_21121</name>
</gene>